<evidence type="ECO:0000256" key="4">
    <source>
        <dbReference type="ARBA" id="ARBA00022729"/>
    </source>
</evidence>
<dbReference type="InterPro" id="IPR006059">
    <property type="entry name" value="SBP"/>
</dbReference>
<sequence>MKRTMAGLLVLSLAAATAACGGGTTEKKETAAGASGGKKVELKFATWGNPAQLELYQKLAAKFQETHPNIEVKIDSIPFADYQQKISVLAAGRELPDIAWISERMVPQFMANGILEDVSEVTKDPAFKGDDIIPSTLELFRKDDKLYGLPFSTPPSVVFYNKDLFDKAGLTSPNELAKQGKWTWEEFTKSAKAISDGPASGRTYGANFFRDWKTWIILASYSWSNGSGPFSDDMSKFTWNDKYGVETFNMLKTMMFTDKSHPKAGEQVSFESGKLGMIFDNYSFVSKARAIKDFKWSIAPMPSGSKGSVPMMGQAGYVLFKESKHPKEAKELLKFLAGQEGIQTTSAFFVPPRKSVLSSDAFLKQEGNPDPADIKQSVIDEMPKARVQPGHIQWQKIDTEILSGFDRLFGQSGTPEEILKLVGDKVDPLLKK</sequence>
<dbReference type="PANTHER" id="PTHR43649">
    <property type="entry name" value="ARABINOSE-BINDING PROTEIN-RELATED"/>
    <property type="match status" value="1"/>
</dbReference>
<dbReference type="PROSITE" id="PS51257">
    <property type="entry name" value="PROKAR_LIPOPROTEIN"/>
    <property type="match status" value="1"/>
</dbReference>
<evidence type="ECO:0000313" key="10">
    <source>
        <dbReference type="Proteomes" id="UP001469365"/>
    </source>
</evidence>
<dbReference type="SUPFAM" id="SSF53850">
    <property type="entry name" value="Periplasmic binding protein-like II"/>
    <property type="match status" value="1"/>
</dbReference>
<evidence type="ECO:0000256" key="3">
    <source>
        <dbReference type="ARBA" id="ARBA00022475"/>
    </source>
</evidence>
<keyword evidence="4 8" id="KW-0732">Signal</keyword>
<proteinExistence type="inferred from homology"/>
<evidence type="ECO:0000256" key="8">
    <source>
        <dbReference type="SAM" id="SignalP"/>
    </source>
</evidence>
<keyword evidence="5" id="KW-0472">Membrane</keyword>
<comment type="caution">
    <text evidence="9">The sequence shown here is derived from an EMBL/GenBank/DDBJ whole genome shotgun (WGS) entry which is preliminary data.</text>
</comment>
<comment type="similarity">
    <text evidence="1">Belongs to the bacterial solute-binding protein 1 family.</text>
</comment>
<reference evidence="9 10" key="1">
    <citation type="submission" date="2024-04" db="EMBL/GenBank/DDBJ databases">
        <title>draft genome sequnece of Paenibacillus filicis.</title>
        <authorList>
            <person name="Kim D.-U."/>
        </authorList>
    </citation>
    <scope>NUCLEOTIDE SEQUENCE [LARGE SCALE GENOMIC DNA]</scope>
    <source>
        <strain evidence="9 10">KACC14197</strain>
    </source>
</reference>
<protein>
    <submittedName>
        <fullName evidence="9">Sugar ABC transporter substrate-binding protein</fullName>
    </submittedName>
</protein>
<keyword evidence="7" id="KW-0449">Lipoprotein</keyword>
<dbReference type="CDD" id="cd13585">
    <property type="entry name" value="PBP2_TMBP_like"/>
    <property type="match status" value="1"/>
</dbReference>
<dbReference type="InterPro" id="IPR006061">
    <property type="entry name" value="SBP_1_CS"/>
</dbReference>
<keyword evidence="6" id="KW-0564">Palmitate</keyword>
<evidence type="ECO:0000256" key="6">
    <source>
        <dbReference type="ARBA" id="ARBA00023139"/>
    </source>
</evidence>
<dbReference type="PROSITE" id="PS01037">
    <property type="entry name" value="SBP_BACTERIAL_1"/>
    <property type="match status" value="1"/>
</dbReference>
<evidence type="ECO:0000256" key="2">
    <source>
        <dbReference type="ARBA" id="ARBA00022448"/>
    </source>
</evidence>
<keyword evidence="2" id="KW-0813">Transport</keyword>
<gene>
    <name evidence="9" type="ORF">WMW72_00765</name>
</gene>
<organism evidence="9 10">
    <name type="scientific">Paenibacillus filicis</name>
    <dbReference type="NCBI Taxonomy" id="669464"/>
    <lineage>
        <taxon>Bacteria</taxon>
        <taxon>Bacillati</taxon>
        <taxon>Bacillota</taxon>
        <taxon>Bacilli</taxon>
        <taxon>Bacillales</taxon>
        <taxon>Paenibacillaceae</taxon>
        <taxon>Paenibacillus</taxon>
    </lineage>
</organism>
<dbReference type="EMBL" id="JBBPCC010000001">
    <property type="protein sequence ID" value="MEK8126439.1"/>
    <property type="molecule type" value="Genomic_DNA"/>
</dbReference>
<keyword evidence="3" id="KW-1003">Cell membrane</keyword>
<accession>A0ABU9DC71</accession>
<evidence type="ECO:0000256" key="7">
    <source>
        <dbReference type="ARBA" id="ARBA00023288"/>
    </source>
</evidence>
<feature type="chain" id="PRO_5047535786" evidence="8">
    <location>
        <begin position="22"/>
        <end position="432"/>
    </location>
</feature>
<evidence type="ECO:0000256" key="1">
    <source>
        <dbReference type="ARBA" id="ARBA00008520"/>
    </source>
</evidence>
<dbReference type="Proteomes" id="UP001469365">
    <property type="component" value="Unassembled WGS sequence"/>
</dbReference>
<dbReference type="InterPro" id="IPR050490">
    <property type="entry name" value="Bact_solute-bd_prot1"/>
</dbReference>
<feature type="signal peptide" evidence="8">
    <location>
        <begin position="1"/>
        <end position="21"/>
    </location>
</feature>
<dbReference type="Gene3D" id="3.40.190.10">
    <property type="entry name" value="Periplasmic binding protein-like II"/>
    <property type="match status" value="1"/>
</dbReference>
<evidence type="ECO:0000256" key="5">
    <source>
        <dbReference type="ARBA" id="ARBA00023136"/>
    </source>
</evidence>
<dbReference type="PANTHER" id="PTHR43649:SF33">
    <property type="entry name" value="POLYGALACTURONAN_RHAMNOGALACTURONAN-BINDING PROTEIN YTCQ"/>
    <property type="match status" value="1"/>
</dbReference>
<dbReference type="Pfam" id="PF01547">
    <property type="entry name" value="SBP_bac_1"/>
    <property type="match status" value="1"/>
</dbReference>
<name>A0ABU9DC71_9BACL</name>
<evidence type="ECO:0000313" key="9">
    <source>
        <dbReference type="EMBL" id="MEK8126439.1"/>
    </source>
</evidence>
<keyword evidence="10" id="KW-1185">Reference proteome</keyword>
<dbReference type="RefSeq" id="WP_341413497.1">
    <property type="nucleotide sequence ID" value="NZ_JBBPCC010000001.1"/>
</dbReference>